<evidence type="ECO:0000256" key="7">
    <source>
        <dbReference type="SAM" id="SignalP"/>
    </source>
</evidence>
<dbReference type="Gene3D" id="3.10.50.40">
    <property type="match status" value="2"/>
</dbReference>
<feature type="signal peptide" evidence="7">
    <location>
        <begin position="1"/>
        <end position="20"/>
    </location>
</feature>
<dbReference type="Pfam" id="PF00254">
    <property type="entry name" value="FKBP_C"/>
    <property type="match status" value="1"/>
</dbReference>
<accession>A0A5M6CP03</accession>
<keyword evidence="10" id="KW-1185">Reference proteome</keyword>
<dbReference type="EC" id="5.2.1.8" evidence="6"/>
<dbReference type="SUPFAM" id="SSF54534">
    <property type="entry name" value="FKBP-like"/>
    <property type="match status" value="2"/>
</dbReference>
<evidence type="ECO:0000256" key="1">
    <source>
        <dbReference type="ARBA" id="ARBA00000971"/>
    </source>
</evidence>
<evidence type="ECO:0000256" key="2">
    <source>
        <dbReference type="ARBA" id="ARBA00006577"/>
    </source>
</evidence>
<dbReference type="GO" id="GO:0003755">
    <property type="term" value="F:peptidyl-prolyl cis-trans isomerase activity"/>
    <property type="evidence" value="ECO:0007669"/>
    <property type="project" value="UniProtKB-UniRule"/>
</dbReference>
<keyword evidence="4 5" id="KW-0413">Isomerase</keyword>
<gene>
    <name evidence="9" type="ORF">F0919_04160</name>
</gene>
<organism evidence="9 10">
    <name type="scientific">Taibaiella lutea</name>
    <dbReference type="NCBI Taxonomy" id="2608001"/>
    <lineage>
        <taxon>Bacteria</taxon>
        <taxon>Pseudomonadati</taxon>
        <taxon>Bacteroidota</taxon>
        <taxon>Chitinophagia</taxon>
        <taxon>Chitinophagales</taxon>
        <taxon>Chitinophagaceae</taxon>
        <taxon>Taibaiella</taxon>
    </lineage>
</organism>
<keyword evidence="3 5" id="KW-0697">Rotamase</keyword>
<evidence type="ECO:0000256" key="3">
    <source>
        <dbReference type="ARBA" id="ARBA00023110"/>
    </source>
</evidence>
<evidence type="ECO:0000256" key="6">
    <source>
        <dbReference type="RuleBase" id="RU003915"/>
    </source>
</evidence>
<name>A0A5M6CP03_9BACT</name>
<evidence type="ECO:0000259" key="8">
    <source>
        <dbReference type="PROSITE" id="PS50059"/>
    </source>
</evidence>
<dbReference type="InterPro" id="IPR046357">
    <property type="entry name" value="PPIase_dom_sf"/>
</dbReference>
<dbReference type="EMBL" id="VWSH01000001">
    <property type="protein sequence ID" value="KAA5536874.1"/>
    <property type="molecule type" value="Genomic_DNA"/>
</dbReference>
<sequence length="320" mass="34893">MQKLKFTLGTIGCVAMAALASCNNHSNDEAGKTNEATATMTEATVSHPAADDSLFVKDGSGLDCKWVTHGTGTQTPALGDIAELRVVFKIGDSVLANTNVQNENKPVQQQITAPSMQGDLMSGLVKMKVGDSAVFRMLADTFFARVHQHMVPWSKPGDYIVWQVKMENIMTKAQMDAEMAKRNKGQNDIDDKKLQAYFKAHNITNAKKTASGMYYTVSKPGSGAHPKEGQSATVNYTGQNLKGEKFDSSVDPAFHHVEPYTFTIGQGVIQGWSQAVPLMNKGMKATFYIPSSLAYGAQQRDEKIGANEVLIFDIELLNFK</sequence>
<keyword evidence="7" id="KW-0732">Signal</keyword>
<dbReference type="PROSITE" id="PS50059">
    <property type="entry name" value="FKBP_PPIASE"/>
    <property type="match status" value="1"/>
</dbReference>
<feature type="chain" id="PRO_5024422253" description="Peptidyl-prolyl cis-trans isomerase" evidence="7">
    <location>
        <begin position="21"/>
        <end position="320"/>
    </location>
</feature>
<dbReference type="PROSITE" id="PS51257">
    <property type="entry name" value="PROKAR_LIPOPROTEIN"/>
    <property type="match status" value="1"/>
</dbReference>
<reference evidence="9 10" key="1">
    <citation type="submission" date="2019-09" db="EMBL/GenBank/DDBJ databases">
        <title>Genome sequence and assembly of Taibaiella sp.</title>
        <authorList>
            <person name="Chhetri G."/>
        </authorList>
    </citation>
    <scope>NUCLEOTIDE SEQUENCE [LARGE SCALE GENOMIC DNA]</scope>
    <source>
        <strain evidence="9 10">KVB11</strain>
    </source>
</reference>
<dbReference type="Proteomes" id="UP000323632">
    <property type="component" value="Unassembled WGS sequence"/>
</dbReference>
<evidence type="ECO:0000313" key="10">
    <source>
        <dbReference type="Proteomes" id="UP000323632"/>
    </source>
</evidence>
<dbReference type="PANTHER" id="PTHR43811:SF57">
    <property type="entry name" value="FKBP-TYPE PEPTIDYL-PROLYL CIS-TRANS ISOMERASE FKPA-RELATED"/>
    <property type="match status" value="1"/>
</dbReference>
<protein>
    <recommendedName>
        <fullName evidence="6">Peptidyl-prolyl cis-trans isomerase</fullName>
        <ecNumber evidence="6">5.2.1.8</ecNumber>
    </recommendedName>
</protein>
<evidence type="ECO:0000256" key="5">
    <source>
        <dbReference type="PROSITE-ProRule" id="PRU00277"/>
    </source>
</evidence>
<evidence type="ECO:0000313" key="9">
    <source>
        <dbReference type="EMBL" id="KAA5536874.1"/>
    </source>
</evidence>
<dbReference type="InterPro" id="IPR001179">
    <property type="entry name" value="PPIase_FKBP_dom"/>
</dbReference>
<dbReference type="AlphaFoldDB" id="A0A5M6CP03"/>
<proteinExistence type="inferred from homology"/>
<feature type="domain" description="PPIase FKBP-type" evidence="8">
    <location>
        <begin position="229"/>
        <end position="320"/>
    </location>
</feature>
<comment type="catalytic activity">
    <reaction evidence="1 5 6">
        <text>[protein]-peptidylproline (omega=180) = [protein]-peptidylproline (omega=0)</text>
        <dbReference type="Rhea" id="RHEA:16237"/>
        <dbReference type="Rhea" id="RHEA-COMP:10747"/>
        <dbReference type="Rhea" id="RHEA-COMP:10748"/>
        <dbReference type="ChEBI" id="CHEBI:83833"/>
        <dbReference type="ChEBI" id="CHEBI:83834"/>
        <dbReference type="EC" id="5.2.1.8"/>
    </reaction>
</comment>
<evidence type="ECO:0000256" key="4">
    <source>
        <dbReference type="ARBA" id="ARBA00023235"/>
    </source>
</evidence>
<comment type="caution">
    <text evidence="9">The sequence shown here is derived from an EMBL/GenBank/DDBJ whole genome shotgun (WGS) entry which is preliminary data.</text>
</comment>
<dbReference type="RefSeq" id="WP_150031451.1">
    <property type="nucleotide sequence ID" value="NZ_VWSH01000001.1"/>
</dbReference>
<dbReference type="PANTHER" id="PTHR43811">
    <property type="entry name" value="FKBP-TYPE PEPTIDYL-PROLYL CIS-TRANS ISOMERASE FKPA"/>
    <property type="match status" value="1"/>
</dbReference>
<comment type="similarity">
    <text evidence="2 6">Belongs to the FKBP-type PPIase family.</text>
</comment>